<dbReference type="GO" id="GO:0003677">
    <property type="term" value="F:DNA binding"/>
    <property type="evidence" value="ECO:0007669"/>
    <property type="project" value="TreeGrafter"/>
</dbReference>
<reference evidence="15" key="1">
    <citation type="submission" date="2022-11" db="UniProtKB">
        <authorList>
            <consortium name="WormBaseParasite"/>
        </authorList>
    </citation>
    <scope>IDENTIFICATION</scope>
</reference>
<comment type="subcellular location">
    <subcellularLocation>
        <location evidence="2">Chromosome</location>
    </subcellularLocation>
    <subcellularLocation>
        <location evidence="1 10">Nucleus</location>
    </subcellularLocation>
</comment>
<feature type="coiled-coil region" evidence="11">
    <location>
        <begin position="322"/>
        <end position="360"/>
    </location>
</feature>
<evidence type="ECO:0000256" key="9">
    <source>
        <dbReference type="ARBA" id="ARBA00023306"/>
    </source>
</evidence>
<evidence type="ECO:0000256" key="8">
    <source>
        <dbReference type="ARBA" id="ARBA00023242"/>
    </source>
</evidence>
<keyword evidence="4" id="KW-0158">Chromosome</keyword>
<dbReference type="Gene3D" id="3.40.50.300">
    <property type="entry name" value="P-loop containing nucleotide triphosphate hydrolases"/>
    <property type="match status" value="2"/>
</dbReference>
<dbReference type="CDD" id="cd03275">
    <property type="entry name" value="ABC_SMC1_euk"/>
    <property type="match status" value="1"/>
</dbReference>
<dbReference type="GO" id="GO:0016887">
    <property type="term" value="F:ATP hydrolysis activity"/>
    <property type="evidence" value="ECO:0007669"/>
    <property type="project" value="InterPro"/>
</dbReference>
<dbReference type="GO" id="GO:0007062">
    <property type="term" value="P:sister chromatid cohesion"/>
    <property type="evidence" value="ECO:0007669"/>
    <property type="project" value="InterPro"/>
</dbReference>
<dbReference type="SUPFAM" id="SSF52540">
    <property type="entry name" value="P-loop containing nucleoside triphosphate hydrolases"/>
    <property type="match status" value="1"/>
</dbReference>
<feature type="coiled-coil region" evidence="11">
    <location>
        <begin position="1028"/>
        <end position="1069"/>
    </location>
</feature>
<feature type="coiled-coil region" evidence="11">
    <location>
        <begin position="161"/>
        <end position="290"/>
    </location>
</feature>
<dbReference type="PANTHER" id="PTHR18937:SF12">
    <property type="entry name" value="STRUCTURAL MAINTENANCE OF CHROMOSOMES PROTEIN"/>
    <property type="match status" value="1"/>
</dbReference>
<dbReference type="AlphaFoldDB" id="A0A914VMZ7"/>
<evidence type="ECO:0000256" key="10">
    <source>
        <dbReference type="PIRNR" id="PIRNR005719"/>
    </source>
</evidence>
<sequence>MGLLKTLELENFKSYKGKQVIGPFHHFTAIIGPNGSGKSNLMDAICFVLGEKTSNLRVRKLTDLIHGAPIGKPVSNRCHVTLYYQHDNKKETAFTRTVSGAGSEYRIDGKPVTPAVYTHELESIKIFIKAKNFLVYQGAVEQVAMRNPKERTQLFEEISRSCELQAEYDKLKHEMQKAEEDAQFNMNKRRGIAQEKREAKLEKDEAQKYQQMKDDLANKQRQLYLMQLYHTERNVKLLEEQLSQKREDVERLQAKKNDVDEAANNKVREQKKLARDVHKMEQKAQEKEKAVGAQKPVYVKAKQEVAHVQGKLDTAKKVQLTAERMADANQSQVAEIEKQREELEAKRTDYESKLTQESHNLDLNLNDDQVAEYYDLEKEAGKKCSKIQTELDDVLQEQETDRNSVEFERRRLREYAEKVRQKEGEIERHSRQAETLAERIESQNSVIDDETRSLVHLENLVKSSKERLEQVTLELNDVSKELADAYGESLESDRQRKRNELVDNLKRIFPDRVYGRLVDVCQPSHKRFQLAVTKVLGKHMMSIICDTEQTARDCITYMKEQRAEIETFLPISYLDVHPINEKLRELSDPRGVKLVFDVIQCNLPSVRKALQFACGNALVCETAEDARQLAFGGADRHKAVSLDGTLFQQSGVISGGASELRAKASKWDEKKMRVLKERKNALMDESQQLHRTRKKELDVEMKRNQLQALQKRLKYTNMDRDKVEKETMTRLEQELEVLKSEYETIQPKIDEIEERMNSRLSKISALEKKKNEATDHIFADFCRKIGISDIRVYEKREMRFHQEKKDKLKAFDNDIDRLKNELEYLKSEDKQSKLKQEAEKVKKLEKELESLRKKEREEAKKLQELEKQLEELKMAAVAKRGESQDRDNEVADAKKAQSVAARELNQTEKQILVLENALQQRKHDRHSLLQACKLSNISLPLTKGSLAEVEADEDDSQDSSTPAVGRQSSSMLSQEQFDREARIVINYSKLNEDLKEIEDDEDIKKTVEKINKEVQEAINAISRVNAPNMKANERMEIVKEREAETTEEFELARKKARRARQNFERAKTERYRKFQECFEPVSMKIDEIYKQLSRNESAQAFLGPENMEEPYLEGVSYNCVAPGKRFRPMDNLSGGEKTVAALALLFAIHSRNPSPFFVLDEIDAALDNTNISKVAAFIREQSESNMQVIVISLKEEFYNRSEALVGIYPE</sequence>
<evidence type="ECO:0000259" key="13">
    <source>
        <dbReference type="SMART" id="SM00968"/>
    </source>
</evidence>
<feature type="compositionally biased region" description="Polar residues" evidence="12">
    <location>
        <begin position="958"/>
        <end position="975"/>
    </location>
</feature>
<dbReference type="GO" id="GO:0005634">
    <property type="term" value="C:nucleus"/>
    <property type="evidence" value="ECO:0007669"/>
    <property type="project" value="UniProtKB-SubCell"/>
</dbReference>
<dbReference type="SUPFAM" id="SSF75553">
    <property type="entry name" value="Smc hinge domain"/>
    <property type="match status" value="1"/>
</dbReference>
<feature type="coiled-coil region" evidence="11">
    <location>
        <begin position="801"/>
        <end position="924"/>
    </location>
</feature>
<feature type="domain" description="SMC hinge" evidence="13">
    <location>
        <begin position="511"/>
        <end position="630"/>
    </location>
</feature>
<dbReference type="Proteomes" id="UP000887566">
    <property type="component" value="Unplaced"/>
</dbReference>
<comment type="similarity">
    <text evidence="3">Belongs to the SMC family. SMC1 subfamily.</text>
</comment>
<dbReference type="Gene3D" id="3.30.70.1620">
    <property type="match status" value="1"/>
</dbReference>
<evidence type="ECO:0000256" key="3">
    <source>
        <dbReference type="ARBA" id="ARBA00005597"/>
    </source>
</evidence>
<dbReference type="Gene3D" id="1.20.1060.20">
    <property type="match status" value="1"/>
</dbReference>
<feature type="coiled-coil region" evidence="11">
    <location>
        <begin position="672"/>
        <end position="769"/>
    </location>
</feature>
<evidence type="ECO:0000256" key="1">
    <source>
        <dbReference type="ARBA" id="ARBA00004123"/>
    </source>
</evidence>
<dbReference type="SMART" id="SM00968">
    <property type="entry name" value="SMC_hinge"/>
    <property type="match status" value="1"/>
</dbReference>
<evidence type="ECO:0000256" key="11">
    <source>
        <dbReference type="SAM" id="Coils"/>
    </source>
</evidence>
<evidence type="ECO:0000256" key="12">
    <source>
        <dbReference type="SAM" id="MobiDB-lite"/>
    </source>
</evidence>
<feature type="region of interest" description="Disordered" evidence="12">
    <location>
        <begin position="948"/>
        <end position="975"/>
    </location>
</feature>
<dbReference type="InterPro" id="IPR010935">
    <property type="entry name" value="SMC_hinge"/>
</dbReference>
<keyword evidence="7 11" id="KW-0175">Coiled coil</keyword>
<dbReference type="Pfam" id="PF06470">
    <property type="entry name" value="SMC_hinge"/>
    <property type="match status" value="1"/>
</dbReference>
<dbReference type="InterPro" id="IPR003395">
    <property type="entry name" value="RecF/RecN/SMC_N"/>
</dbReference>
<evidence type="ECO:0000313" key="15">
    <source>
        <dbReference type="WBParaSite" id="PSAMB.scaffold2140size25119.g16561.t1"/>
    </source>
</evidence>
<name>A0A914VMZ7_9BILA</name>
<dbReference type="FunFam" id="3.40.50.300:FF:000564">
    <property type="entry name" value="Structural maintenance of chromosomes 1A"/>
    <property type="match status" value="1"/>
</dbReference>
<feature type="coiled-coil region" evidence="11">
    <location>
        <begin position="405"/>
        <end position="488"/>
    </location>
</feature>
<organism evidence="14 15">
    <name type="scientific">Plectus sambesii</name>
    <dbReference type="NCBI Taxonomy" id="2011161"/>
    <lineage>
        <taxon>Eukaryota</taxon>
        <taxon>Metazoa</taxon>
        <taxon>Ecdysozoa</taxon>
        <taxon>Nematoda</taxon>
        <taxon>Chromadorea</taxon>
        <taxon>Plectida</taxon>
        <taxon>Plectina</taxon>
        <taxon>Plectoidea</taxon>
        <taxon>Plectidae</taxon>
        <taxon>Plectus</taxon>
    </lineage>
</organism>
<dbReference type="InterPro" id="IPR027417">
    <property type="entry name" value="P-loop_NTPase"/>
</dbReference>
<keyword evidence="5" id="KW-0132">Cell division</keyword>
<dbReference type="PANTHER" id="PTHR18937">
    <property type="entry name" value="STRUCTURAL MAINTENANCE OF CHROMOSOMES SMC FAMILY MEMBER"/>
    <property type="match status" value="1"/>
</dbReference>
<evidence type="ECO:0000256" key="6">
    <source>
        <dbReference type="ARBA" id="ARBA00022776"/>
    </source>
</evidence>
<dbReference type="FunFam" id="1.20.1060.20:FF:000001">
    <property type="entry name" value="Structural maintenance of chromosomes 1A"/>
    <property type="match status" value="1"/>
</dbReference>
<evidence type="ECO:0000256" key="4">
    <source>
        <dbReference type="ARBA" id="ARBA00022454"/>
    </source>
</evidence>
<keyword evidence="9" id="KW-0131">Cell cycle</keyword>
<dbReference type="GO" id="GO:0051301">
    <property type="term" value="P:cell division"/>
    <property type="evidence" value="ECO:0007669"/>
    <property type="project" value="UniProtKB-KW"/>
</dbReference>
<proteinExistence type="inferred from homology"/>
<dbReference type="PIRSF" id="PIRSF005719">
    <property type="entry name" value="SMC"/>
    <property type="match status" value="1"/>
</dbReference>
<accession>A0A914VMZ7</accession>
<dbReference type="InterPro" id="IPR028468">
    <property type="entry name" value="Smc1_ABC"/>
</dbReference>
<dbReference type="WBParaSite" id="PSAMB.scaffold2140size25119.g16561.t1">
    <property type="protein sequence ID" value="PSAMB.scaffold2140size25119.g16561.t1"/>
    <property type="gene ID" value="PSAMB.scaffold2140size25119.g16561"/>
</dbReference>
<dbReference type="GO" id="GO:0008278">
    <property type="term" value="C:cohesin complex"/>
    <property type="evidence" value="ECO:0007669"/>
    <property type="project" value="InterPro"/>
</dbReference>
<protein>
    <recommendedName>
        <fullName evidence="10">Structural maintenance of chromosomes protein</fullName>
    </recommendedName>
</protein>
<evidence type="ECO:0000256" key="7">
    <source>
        <dbReference type="ARBA" id="ARBA00023054"/>
    </source>
</evidence>
<dbReference type="InterPro" id="IPR036277">
    <property type="entry name" value="SMC_hinge_sf"/>
</dbReference>
<dbReference type="InterPro" id="IPR024704">
    <property type="entry name" value="SMC"/>
</dbReference>
<keyword evidence="8 10" id="KW-0539">Nucleus</keyword>
<dbReference type="Pfam" id="PF02463">
    <property type="entry name" value="SMC_N"/>
    <property type="match status" value="1"/>
</dbReference>
<evidence type="ECO:0000256" key="2">
    <source>
        <dbReference type="ARBA" id="ARBA00004286"/>
    </source>
</evidence>
<keyword evidence="6" id="KW-0498">Mitosis</keyword>
<evidence type="ECO:0000256" key="5">
    <source>
        <dbReference type="ARBA" id="ARBA00022618"/>
    </source>
</evidence>
<dbReference type="GO" id="GO:0005524">
    <property type="term" value="F:ATP binding"/>
    <property type="evidence" value="ECO:0007669"/>
    <property type="project" value="InterPro"/>
</dbReference>
<keyword evidence="14" id="KW-1185">Reference proteome</keyword>
<evidence type="ECO:0000313" key="14">
    <source>
        <dbReference type="Proteomes" id="UP000887566"/>
    </source>
</evidence>